<proteinExistence type="predicted"/>
<dbReference type="AlphaFoldDB" id="A0A6H5HLB5"/>
<dbReference type="Proteomes" id="UP000479000">
    <property type="component" value="Unassembled WGS sequence"/>
</dbReference>
<accession>A0A6H5HLB5</accession>
<evidence type="ECO:0000313" key="2">
    <source>
        <dbReference type="Proteomes" id="UP000479000"/>
    </source>
</evidence>
<dbReference type="EMBL" id="CADCXU010033588">
    <property type="protein sequence ID" value="CAB0018949.1"/>
    <property type="molecule type" value="Genomic_DNA"/>
</dbReference>
<name>A0A6H5HLB5_9HEMI</name>
<reference evidence="1 2" key="1">
    <citation type="submission" date="2020-02" db="EMBL/GenBank/DDBJ databases">
        <authorList>
            <person name="Ferguson B K."/>
        </authorList>
    </citation>
    <scope>NUCLEOTIDE SEQUENCE [LARGE SCALE GENOMIC DNA]</scope>
</reference>
<feature type="non-terminal residue" evidence="1">
    <location>
        <position position="95"/>
    </location>
</feature>
<gene>
    <name evidence="1" type="ORF">NTEN_LOCUS22661</name>
</gene>
<sequence length="95" mass="10346">MKNITGFTVTTYPFIGSSSSENLQRLLNSSRGSSTRLCGTPEVQITIDDGRTKPVLAGSGGPGSPKQSFCTVAMDFSWPFRTVSNNSSEQKFQYR</sequence>
<protein>
    <submittedName>
        <fullName evidence="1">Uncharacterized protein</fullName>
    </submittedName>
</protein>
<keyword evidence="2" id="KW-1185">Reference proteome</keyword>
<organism evidence="1 2">
    <name type="scientific">Nesidiocoris tenuis</name>
    <dbReference type="NCBI Taxonomy" id="355587"/>
    <lineage>
        <taxon>Eukaryota</taxon>
        <taxon>Metazoa</taxon>
        <taxon>Ecdysozoa</taxon>
        <taxon>Arthropoda</taxon>
        <taxon>Hexapoda</taxon>
        <taxon>Insecta</taxon>
        <taxon>Pterygota</taxon>
        <taxon>Neoptera</taxon>
        <taxon>Paraneoptera</taxon>
        <taxon>Hemiptera</taxon>
        <taxon>Heteroptera</taxon>
        <taxon>Panheteroptera</taxon>
        <taxon>Cimicomorpha</taxon>
        <taxon>Miridae</taxon>
        <taxon>Dicyphina</taxon>
        <taxon>Nesidiocoris</taxon>
    </lineage>
</organism>
<evidence type="ECO:0000313" key="1">
    <source>
        <dbReference type="EMBL" id="CAB0018949.1"/>
    </source>
</evidence>